<accession>A0ABX1GW88</accession>
<comment type="caution">
    <text evidence="1">The sequence shown here is derived from an EMBL/GenBank/DDBJ whole genome shotgun (WGS) entry which is preliminary data.</text>
</comment>
<proteinExistence type="predicted"/>
<evidence type="ECO:0000313" key="2">
    <source>
        <dbReference type="Proteomes" id="UP000718451"/>
    </source>
</evidence>
<evidence type="ECO:0000313" key="1">
    <source>
        <dbReference type="EMBL" id="NKI33150.1"/>
    </source>
</evidence>
<dbReference type="EMBL" id="JAAWWL010000002">
    <property type="protein sequence ID" value="NKI33150.1"/>
    <property type="molecule type" value="Genomic_DNA"/>
</dbReference>
<reference evidence="1 2" key="1">
    <citation type="submission" date="2020-04" db="EMBL/GenBank/DDBJ databases">
        <authorList>
            <person name="Yoon J."/>
        </authorList>
    </citation>
    <scope>NUCLEOTIDE SEQUENCE [LARGE SCALE GENOMIC DNA]</scope>
    <source>
        <strain evidence="1 2">DJ-13</strain>
    </source>
</reference>
<dbReference type="Proteomes" id="UP000718451">
    <property type="component" value="Unassembled WGS sequence"/>
</dbReference>
<evidence type="ECO:0008006" key="3">
    <source>
        <dbReference type="Google" id="ProtNLM"/>
    </source>
</evidence>
<dbReference type="RefSeq" id="WP_168553298.1">
    <property type="nucleotide sequence ID" value="NZ_JAAWWL010000002.1"/>
</dbReference>
<organism evidence="1 2">
    <name type="scientific">Croceivirga thetidis</name>
    <dbReference type="NCBI Taxonomy" id="2721623"/>
    <lineage>
        <taxon>Bacteria</taxon>
        <taxon>Pseudomonadati</taxon>
        <taxon>Bacteroidota</taxon>
        <taxon>Flavobacteriia</taxon>
        <taxon>Flavobacteriales</taxon>
        <taxon>Flavobacteriaceae</taxon>
        <taxon>Croceivirga</taxon>
    </lineage>
</organism>
<keyword evidence="2" id="KW-1185">Reference proteome</keyword>
<protein>
    <recommendedName>
        <fullName evidence="3">DUF3575 domain-containing protein</fullName>
    </recommendedName>
</protein>
<name>A0ABX1GW88_9FLAO</name>
<gene>
    <name evidence="1" type="ORF">HCU67_14435</name>
</gene>
<sequence length="358" mass="40982">MKAFRILSLIFCLQFVIAAFGQEQYKRVYRLKANDVKVITKLRFDSLTEKEKKALIKSMNPLLGKIAVKKIEKGNLTLYDTLLIDIPYLKMNSWPAQTEADWNGRRNFYIETQKNGTLKAIPKLPRRIRNQKLNNSKNTETSRAEKIINNKLDSTKSNISSLFINNEKWKFISDARADNNDYVINIEPFNHEWLGFWEVSFNPIVIPIKYRTKRTNVPIAATGNSEFKRIEEFSANFNINAAFGLSYGNTRFARPSKGNEFKTTTWKLTGSFILGFTPVALNNANTNNARSLNPNLDTDINRTVGALTLGGGIMYAIDNFNFGVFVGLDHARGQSRDEWDYQNRMWLGIGLGYSLFKL</sequence>